<keyword evidence="4" id="KW-0028">Amino-acid biosynthesis</keyword>
<dbReference type="PANTHER" id="PTHR11645:SF0">
    <property type="entry name" value="PYRROLINE-5-CARBOXYLATE REDUCTASE 3"/>
    <property type="match status" value="1"/>
</dbReference>
<evidence type="ECO:0000256" key="5">
    <source>
        <dbReference type="PIRSR" id="PIRSR000193-1"/>
    </source>
</evidence>
<feature type="domain" description="Pyrroline-5-carboxylate reductase dimerisation" evidence="7">
    <location>
        <begin position="158"/>
        <end position="261"/>
    </location>
</feature>
<dbReference type="HAMAP" id="MF_01925">
    <property type="entry name" value="P5C_reductase"/>
    <property type="match status" value="1"/>
</dbReference>
<sequence length="264" mass="27041">MAQALNNIGIIGGSGMLGRAISLALLGAGARDLWLSNRSGRAAEFDARPEVTITADNQALVAASEVVILSLPPAQMQGFTVDARGKLVISVMAGISAAQIAAATGSNRVICAMSSPAAEFGLAYSPWWPSAGVTEADRTRVTAIFEACGKTDALPDQSQLAIFTALTGPVPGFVAFFAECMAAYAKGQGVPEATAERAVRQLFLSAGQMLEAGPQSAAEHVQGMVDYAGTTAAGLLAMHESRIAEDIAAGLDAAVARTRQMGEG</sequence>
<dbReference type="InterPro" id="IPR029036">
    <property type="entry name" value="P5CR_dimer"/>
</dbReference>
<dbReference type="GO" id="GO:0055129">
    <property type="term" value="P:L-proline biosynthetic process"/>
    <property type="evidence" value="ECO:0007669"/>
    <property type="project" value="UniProtKB-UniRule"/>
</dbReference>
<evidence type="ECO:0000256" key="4">
    <source>
        <dbReference type="HAMAP-Rule" id="MF_01925"/>
    </source>
</evidence>
<dbReference type="Pfam" id="PF14748">
    <property type="entry name" value="P5CR_dimer"/>
    <property type="match status" value="1"/>
</dbReference>
<comment type="function">
    <text evidence="4">Catalyzes the reduction of 1-pyrroline-5-carboxylate (PCA) to L-proline.</text>
</comment>
<comment type="pathway">
    <text evidence="4">Amino-acid biosynthesis; L-proline biosynthesis; L-proline from L-glutamate 5-semialdehyde: step 1/1.</text>
</comment>
<feature type="binding site" evidence="5">
    <location>
        <begin position="11"/>
        <end position="17"/>
    </location>
    <ligand>
        <name>NADP(+)</name>
        <dbReference type="ChEBI" id="CHEBI:58349"/>
    </ligand>
</feature>
<dbReference type="InterPro" id="IPR000304">
    <property type="entry name" value="Pyrroline-COOH_reductase"/>
</dbReference>
<accession>A0A2T8HUT9</accession>
<dbReference type="RefSeq" id="WP_116558216.1">
    <property type="nucleotide sequence ID" value="NZ_QDKM01000003.1"/>
</dbReference>
<feature type="binding site" evidence="5">
    <location>
        <position position="57"/>
    </location>
    <ligand>
        <name>NADPH</name>
        <dbReference type="ChEBI" id="CHEBI:57783"/>
    </ligand>
</feature>
<evidence type="ECO:0000313" key="9">
    <source>
        <dbReference type="Proteomes" id="UP000245911"/>
    </source>
</evidence>
<comment type="similarity">
    <text evidence="1 4">Belongs to the pyrroline-5-carboxylate reductase family.</text>
</comment>
<keyword evidence="4" id="KW-0641">Proline biosynthesis</keyword>
<dbReference type="GO" id="GO:0005737">
    <property type="term" value="C:cytoplasm"/>
    <property type="evidence" value="ECO:0007669"/>
    <property type="project" value="UniProtKB-SubCell"/>
</dbReference>
<feature type="domain" description="Pyrroline-5-carboxylate reductase catalytic N-terminal" evidence="6">
    <location>
        <begin position="8"/>
        <end position="94"/>
    </location>
</feature>
<dbReference type="SUPFAM" id="SSF48179">
    <property type="entry name" value="6-phosphogluconate dehydrogenase C-terminal domain-like"/>
    <property type="match status" value="1"/>
</dbReference>
<evidence type="ECO:0000256" key="3">
    <source>
        <dbReference type="ARBA" id="ARBA00023002"/>
    </source>
</evidence>
<keyword evidence="2 4" id="KW-0521">NADP</keyword>
<evidence type="ECO:0000313" key="8">
    <source>
        <dbReference type="EMBL" id="PVH29220.1"/>
    </source>
</evidence>
<dbReference type="Gene3D" id="3.40.50.720">
    <property type="entry name" value="NAD(P)-binding Rossmann-like Domain"/>
    <property type="match status" value="1"/>
</dbReference>
<dbReference type="GO" id="GO:0004735">
    <property type="term" value="F:pyrroline-5-carboxylate reductase activity"/>
    <property type="evidence" value="ECO:0007669"/>
    <property type="project" value="UniProtKB-UniRule"/>
</dbReference>
<dbReference type="Proteomes" id="UP000245911">
    <property type="component" value="Unassembled WGS sequence"/>
</dbReference>
<evidence type="ECO:0000256" key="2">
    <source>
        <dbReference type="ARBA" id="ARBA00022857"/>
    </source>
</evidence>
<evidence type="ECO:0000256" key="1">
    <source>
        <dbReference type="ARBA" id="ARBA00005525"/>
    </source>
</evidence>
<dbReference type="PANTHER" id="PTHR11645">
    <property type="entry name" value="PYRROLINE-5-CARBOXYLATE REDUCTASE"/>
    <property type="match status" value="1"/>
</dbReference>
<name>A0A2T8HUT9_9RHOB</name>
<dbReference type="UniPathway" id="UPA00098">
    <property type="reaction ID" value="UER00361"/>
</dbReference>
<comment type="catalytic activity">
    <reaction evidence="4">
        <text>L-proline + NAD(+) = (S)-1-pyrroline-5-carboxylate + NADH + 2 H(+)</text>
        <dbReference type="Rhea" id="RHEA:14105"/>
        <dbReference type="ChEBI" id="CHEBI:15378"/>
        <dbReference type="ChEBI" id="CHEBI:17388"/>
        <dbReference type="ChEBI" id="CHEBI:57540"/>
        <dbReference type="ChEBI" id="CHEBI:57945"/>
        <dbReference type="ChEBI" id="CHEBI:60039"/>
        <dbReference type="EC" id="1.5.1.2"/>
    </reaction>
</comment>
<keyword evidence="3 4" id="KW-0560">Oxidoreductase</keyword>
<reference evidence="8 9" key="1">
    <citation type="submission" date="2018-04" db="EMBL/GenBank/DDBJ databases">
        <title>Pararhodobacter oceanense sp. nov., isolated from marine intertidal sediment.</title>
        <authorList>
            <person name="Wang X.-L."/>
            <person name="Du Z.-J."/>
        </authorList>
    </citation>
    <scope>NUCLEOTIDE SEQUENCE [LARGE SCALE GENOMIC DNA]</scope>
    <source>
        <strain evidence="8 9">AM505</strain>
    </source>
</reference>
<proteinExistence type="inferred from homology"/>
<keyword evidence="9" id="KW-1185">Reference proteome</keyword>
<protein>
    <recommendedName>
        <fullName evidence="4">Pyrroline-5-carboxylate reductase</fullName>
        <shortName evidence="4">P5C reductase</shortName>
        <shortName evidence="4">P5CR</shortName>
        <ecNumber evidence="4">1.5.1.2</ecNumber>
    </recommendedName>
    <alternativeName>
        <fullName evidence="4">PCA reductase</fullName>
    </alternativeName>
</protein>
<dbReference type="EC" id="1.5.1.2" evidence="4"/>
<evidence type="ECO:0000259" key="6">
    <source>
        <dbReference type="Pfam" id="PF03807"/>
    </source>
</evidence>
<dbReference type="Pfam" id="PF03807">
    <property type="entry name" value="F420_oxidored"/>
    <property type="match status" value="1"/>
</dbReference>
<dbReference type="SUPFAM" id="SSF51735">
    <property type="entry name" value="NAD(P)-binding Rossmann-fold domains"/>
    <property type="match status" value="1"/>
</dbReference>
<dbReference type="AlphaFoldDB" id="A0A2T8HUT9"/>
<comment type="caution">
    <text evidence="8">The sequence shown here is derived from an EMBL/GenBank/DDBJ whole genome shotgun (WGS) entry which is preliminary data.</text>
</comment>
<evidence type="ECO:0000259" key="7">
    <source>
        <dbReference type="Pfam" id="PF14748"/>
    </source>
</evidence>
<dbReference type="OrthoDB" id="8418678at2"/>
<dbReference type="InterPro" id="IPR008927">
    <property type="entry name" value="6-PGluconate_DH-like_C_sf"/>
</dbReference>
<comment type="subcellular location">
    <subcellularLocation>
        <location evidence="4">Cytoplasm</location>
    </subcellularLocation>
</comment>
<dbReference type="Gene3D" id="1.10.3730.10">
    <property type="entry name" value="ProC C-terminal domain-like"/>
    <property type="match status" value="1"/>
</dbReference>
<organism evidence="8 9">
    <name type="scientific">Pararhodobacter oceanensis</name>
    <dbReference type="NCBI Taxonomy" id="2172121"/>
    <lineage>
        <taxon>Bacteria</taxon>
        <taxon>Pseudomonadati</taxon>
        <taxon>Pseudomonadota</taxon>
        <taxon>Alphaproteobacteria</taxon>
        <taxon>Rhodobacterales</taxon>
        <taxon>Paracoccaceae</taxon>
        <taxon>Pararhodobacter</taxon>
    </lineage>
</organism>
<comment type="catalytic activity">
    <reaction evidence="4">
        <text>L-proline + NADP(+) = (S)-1-pyrroline-5-carboxylate + NADPH + 2 H(+)</text>
        <dbReference type="Rhea" id="RHEA:14109"/>
        <dbReference type="ChEBI" id="CHEBI:15378"/>
        <dbReference type="ChEBI" id="CHEBI:17388"/>
        <dbReference type="ChEBI" id="CHEBI:57783"/>
        <dbReference type="ChEBI" id="CHEBI:58349"/>
        <dbReference type="ChEBI" id="CHEBI:60039"/>
        <dbReference type="EC" id="1.5.1.2"/>
    </reaction>
</comment>
<keyword evidence="4" id="KW-0963">Cytoplasm</keyword>
<dbReference type="InterPro" id="IPR036291">
    <property type="entry name" value="NAD(P)-bd_dom_sf"/>
</dbReference>
<gene>
    <name evidence="4" type="primary">proC</name>
    <name evidence="8" type="ORF">DDE20_09415</name>
</gene>
<dbReference type="EMBL" id="QDKM01000003">
    <property type="protein sequence ID" value="PVH29220.1"/>
    <property type="molecule type" value="Genomic_DNA"/>
</dbReference>
<dbReference type="PIRSF" id="PIRSF000193">
    <property type="entry name" value="Pyrrol-5-carb_rd"/>
    <property type="match status" value="1"/>
</dbReference>
<dbReference type="InterPro" id="IPR028939">
    <property type="entry name" value="P5C_Rdtase_cat_N"/>
</dbReference>